<dbReference type="EMBL" id="JRKI01000062">
    <property type="protein sequence ID" value="KIZ13704.1"/>
    <property type="molecule type" value="Genomic_DNA"/>
</dbReference>
<sequence>MAVTISLVALFGLVLFFLLRSKTLGYGSAFVAIMFGFLLASTGASGPINQLTHAVVDSVRHL</sequence>
<dbReference type="Proteomes" id="UP000032458">
    <property type="component" value="Unassembled WGS sequence"/>
</dbReference>
<reference evidence="1 2" key="1">
    <citation type="submission" date="2014-09" db="EMBL/GenBank/DDBJ databases">
        <title>Draft genome sequence of Streptomyces natalensis ATCC 27448, producer of the antifungal pimaricin.</title>
        <authorList>
            <person name="Mendes M.V."/>
            <person name="Beites T."/>
            <person name="Pires S."/>
            <person name="Santos C.L."/>
            <person name="Moradas-Ferreira P."/>
        </authorList>
    </citation>
    <scope>NUCLEOTIDE SEQUENCE [LARGE SCALE GENOMIC DNA]</scope>
    <source>
        <strain evidence="1 2">ATCC 27448</strain>
    </source>
</reference>
<gene>
    <name evidence="1" type="ORF">SNA_37515</name>
</gene>
<comment type="caution">
    <text evidence="1">The sequence shown here is derived from an EMBL/GenBank/DDBJ whole genome shotgun (WGS) entry which is preliminary data.</text>
</comment>
<dbReference type="AlphaFoldDB" id="A0A0D7CBS0"/>
<dbReference type="RefSeq" id="WP_030063808.1">
    <property type="nucleotide sequence ID" value="NZ_JRKI01000062.1"/>
</dbReference>
<evidence type="ECO:0000313" key="1">
    <source>
        <dbReference type="EMBL" id="KIZ13704.1"/>
    </source>
</evidence>
<name>A0A0D7CBS0_9ACTN</name>
<protein>
    <submittedName>
        <fullName evidence="1">Uncharacterized protein</fullName>
    </submittedName>
</protein>
<proteinExistence type="predicted"/>
<organism evidence="1 2">
    <name type="scientific">Streptomyces natalensis ATCC 27448</name>
    <dbReference type="NCBI Taxonomy" id="1240678"/>
    <lineage>
        <taxon>Bacteria</taxon>
        <taxon>Bacillati</taxon>
        <taxon>Actinomycetota</taxon>
        <taxon>Actinomycetes</taxon>
        <taxon>Kitasatosporales</taxon>
        <taxon>Streptomycetaceae</taxon>
        <taxon>Streptomyces</taxon>
    </lineage>
</organism>
<dbReference type="PATRIC" id="fig|1240678.4.peg.7994"/>
<accession>A0A0D7CBS0</accession>
<evidence type="ECO:0000313" key="2">
    <source>
        <dbReference type="Proteomes" id="UP000032458"/>
    </source>
</evidence>
<keyword evidence="2" id="KW-1185">Reference proteome</keyword>